<evidence type="ECO:0000256" key="1">
    <source>
        <dbReference type="SAM" id="SignalP"/>
    </source>
</evidence>
<evidence type="ECO:0000313" key="3">
    <source>
        <dbReference type="Proteomes" id="UP001209878"/>
    </source>
</evidence>
<dbReference type="Proteomes" id="UP001209878">
    <property type="component" value="Unassembled WGS sequence"/>
</dbReference>
<comment type="caution">
    <text evidence="2">The sequence shown here is derived from an EMBL/GenBank/DDBJ whole genome shotgun (WGS) entry which is preliminary data.</text>
</comment>
<proteinExistence type="predicted"/>
<keyword evidence="3" id="KW-1185">Reference proteome</keyword>
<gene>
    <name evidence="2" type="ORF">NP493_908g00025</name>
</gene>
<feature type="chain" id="PRO_5042236984" description="Secreted protein" evidence="1">
    <location>
        <begin position="22"/>
        <end position="92"/>
    </location>
</feature>
<feature type="signal peptide" evidence="1">
    <location>
        <begin position="1"/>
        <end position="21"/>
    </location>
</feature>
<evidence type="ECO:0008006" key="4">
    <source>
        <dbReference type="Google" id="ProtNLM"/>
    </source>
</evidence>
<keyword evidence="1" id="KW-0732">Signal</keyword>
<dbReference type="AlphaFoldDB" id="A0AAD9KK13"/>
<organism evidence="2 3">
    <name type="scientific">Ridgeia piscesae</name>
    <name type="common">Tubeworm</name>
    <dbReference type="NCBI Taxonomy" id="27915"/>
    <lineage>
        <taxon>Eukaryota</taxon>
        <taxon>Metazoa</taxon>
        <taxon>Spiralia</taxon>
        <taxon>Lophotrochozoa</taxon>
        <taxon>Annelida</taxon>
        <taxon>Polychaeta</taxon>
        <taxon>Sedentaria</taxon>
        <taxon>Canalipalpata</taxon>
        <taxon>Sabellida</taxon>
        <taxon>Siboglinidae</taxon>
        <taxon>Ridgeia</taxon>
    </lineage>
</organism>
<name>A0AAD9KK13_RIDPI</name>
<protein>
    <recommendedName>
        <fullName evidence="4">Secreted protein</fullName>
    </recommendedName>
</protein>
<reference evidence="2" key="1">
    <citation type="journal article" date="2023" name="Mol. Biol. Evol.">
        <title>Third-Generation Sequencing Reveals the Adaptive Role of the Epigenome in Three Deep-Sea Polychaetes.</title>
        <authorList>
            <person name="Perez M."/>
            <person name="Aroh O."/>
            <person name="Sun Y."/>
            <person name="Lan Y."/>
            <person name="Juniper S.K."/>
            <person name="Young C.R."/>
            <person name="Angers B."/>
            <person name="Qian P.Y."/>
        </authorList>
    </citation>
    <scope>NUCLEOTIDE SEQUENCE</scope>
    <source>
        <strain evidence="2">R07B-5</strain>
    </source>
</reference>
<sequence>MVTSTCARVPIVVCAARLSVAMTSCSCSGLLALWHFDTGPLKSICKKAADIKRAATVTTDSGRLHLGSIVIGVDIYLCLVATMWITEGAAFV</sequence>
<dbReference type="EMBL" id="JAODUO010000908">
    <property type="protein sequence ID" value="KAK2173044.1"/>
    <property type="molecule type" value="Genomic_DNA"/>
</dbReference>
<evidence type="ECO:0000313" key="2">
    <source>
        <dbReference type="EMBL" id="KAK2173044.1"/>
    </source>
</evidence>
<accession>A0AAD9KK13</accession>